<reference evidence="2 3" key="1">
    <citation type="journal article" date="2016" name="Front. Microbiol.">
        <title>Fuerstia marisgermanicae gen. nov., sp. nov., an Unusual Member of the Phylum Planctomycetes from the German Wadden Sea.</title>
        <authorList>
            <person name="Kohn T."/>
            <person name="Heuer A."/>
            <person name="Jogler M."/>
            <person name="Vollmers J."/>
            <person name="Boedeker C."/>
            <person name="Bunk B."/>
            <person name="Rast P."/>
            <person name="Borchert D."/>
            <person name="Glockner I."/>
            <person name="Freese H.M."/>
            <person name="Klenk H.P."/>
            <person name="Overmann J."/>
            <person name="Kaster A.K."/>
            <person name="Rohde M."/>
            <person name="Wiegand S."/>
            <person name="Jogler C."/>
        </authorList>
    </citation>
    <scope>NUCLEOTIDE SEQUENCE [LARGE SCALE GENOMIC DNA]</scope>
    <source>
        <strain evidence="2 3">NH11</strain>
    </source>
</reference>
<gene>
    <name evidence="2" type="ORF">Fuma_02944</name>
</gene>
<dbReference type="GO" id="GO:0070034">
    <property type="term" value="F:telomerase RNA binding"/>
    <property type="evidence" value="ECO:0007669"/>
    <property type="project" value="TreeGrafter"/>
</dbReference>
<name>A0A1P8WH27_9PLAN</name>
<evidence type="ECO:0000313" key="3">
    <source>
        <dbReference type="Proteomes" id="UP000187735"/>
    </source>
</evidence>
<keyword evidence="3" id="KW-1185">Reference proteome</keyword>
<dbReference type="STRING" id="1891926.Fuma_02944"/>
<dbReference type="Gene3D" id="3.40.50.410">
    <property type="entry name" value="von Willebrand factor, type A domain"/>
    <property type="match status" value="1"/>
</dbReference>
<dbReference type="GO" id="GO:0003720">
    <property type="term" value="F:telomerase activity"/>
    <property type="evidence" value="ECO:0007669"/>
    <property type="project" value="TreeGrafter"/>
</dbReference>
<proteinExistence type="predicted"/>
<dbReference type="AlphaFoldDB" id="A0A1P8WH27"/>
<dbReference type="OrthoDB" id="55864at2"/>
<evidence type="ECO:0000259" key="1">
    <source>
        <dbReference type="PROSITE" id="PS50988"/>
    </source>
</evidence>
<dbReference type="SUPFAM" id="SSF140864">
    <property type="entry name" value="TROVE domain-like"/>
    <property type="match status" value="1"/>
</dbReference>
<dbReference type="Pfam" id="PF05731">
    <property type="entry name" value="TROVE"/>
    <property type="match status" value="1"/>
</dbReference>
<dbReference type="PANTHER" id="PTHR44791:SF1">
    <property type="entry name" value="TELOMERASE PROTEIN COMPONENT 1"/>
    <property type="match status" value="1"/>
</dbReference>
<dbReference type="RefSeq" id="WP_077024799.1">
    <property type="nucleotide sequence ID" value="NZ_CP017641.1"/>
</dbReference>
<organism evidence="2 3">
    <name type="scientific">Fuerstiella marisgermanici</name>
    <dbReference type="NCBI Taxonomy" id="1891926"/>
    <lineage>
        <taxon>Bacteria</taxon>
        <taxon>Pseudomonadati</taxon>
        <taxon>Planctomycetota</taxon>
        <taxon>Planctomycetia</taxon>
        <taxon>Planctomycetales</taxon>
        <taxon>Planctomycetaceae</taxon>
        <taxon>Fuerstiella</taxon>
    </lineage>
</organism>
<dbReference type="InterPro" id="IPR036465">
    <property type="entry name" value="vWFA_dom_sf"/>
</dbReference>
<dbReference type="InterPro" id="IPR008858">
    <property type="entry name" value="TROVE_dom"/>
</dbReference>
<accession>A0A1P8WH27</accession>
<dbReference type="InterPro" id="IPR037214">
    <property type="entry name" value="TROVE_dom_sf"/>
</dbReference>
<dbReference type="EMBL" id="CP017641">
    <property type="protein sequence ID" value="APZ93327.1"/>
    <property type="molecule type" value="Genomic_DNA"/>
</dbReference>
<dbReference type="PROSITE" id="PS50988">
    <property type="entry name" value="TROVE"/>
    <property type="match status" value="1"/>
</dbReference>
<dbReference type="SUPFAM" id="SSF53300">
    <property type="entry name" value="vWA-like"/>
    <property type="match status" value="1"/>
</dbReference>
<evidence type="ECO:0000313" key="2">
    <source>
        <dbReference type="EMBL" id="APZ93327.1"/>
    </source>
</evidence>
<dbReference type="GO" id="GO:0000722">
    <property type="term" value="P:telomere maintenance via recombination"/>
    <property type="evidence" value="ECO:0007669"/>
    <property type="project" value="TreeGrafter"/>
</dbReference>
<dbReference type="KEGG" id="fmr:Fuma_02944"/>
<sequence length="634" mass="69935">MTKFGIKKTSVHDRAHAEQVAHKHVPGRAYNVGDPVTKLIHTIGGGFFNEPKYYDSNRNAADFYRELFSTGSISSTIVDEMGLTEQAREVLETATAVANGDSPEDLLVIAAWARDTKNGLKLRSTPQIMLALAAAHSQTKAFVPKYAKLIMRRADEIRQVFGAFRHLFMAAGDDQKTADAKSGRKARGHRGALPHVLRKALALSLADQRDANLLKYNGKDRPTFRDVLLMVGGSKAIGKYLEKATGEQRDNWPVSKAMFEYIVNDKYVENLPPILEARKKFFATTKASDVTLDLVKDAGLTWENVVSHLGSSKDVWELCIPVMGEMALTRNLRNFEQAKISDAAWDLIYERLLSVADTVQLPFRFFAAEREVSSTAAKTVMGKMLDRAVENVADLPGITMVLTDNSGSAVGCAISGKSRIRVSDCGNMLSAVLAKRLGRRAIVGVFGDSSMWVPFSQADSCMAIKHQIDAVALTEERSKNGALAIPEYQKGSGVGAGTETGLWFSIDDLTKRKVHVDRMIFLSDLCCYTQGDNGTAQNCGVNLEKHFGKKATMQSMVDRYRQAVNKDCFVYSVNLNGHGQSQLRPSDDRTHLLSGWSEKLLEMIRDIEAGSSDEPEKAVEVPAIEVLRSRYQQV</sequence>
<dbReference type="InterPro" id="IPR052652">
    <property type="entry name" value="Telomerase_Complex_Comp"/>
</dbReference>
<dbReference type="Proteomes" id="UP000187735">
    <property type="component" value="Chromosome"/>
</dbReference>
<feature type="domain" description="TROVE" evidence="1">
    <location>
        <begin position="39"/>
        <end position="397"/>
    </location>
</feature>
<dbReference type="PANTHER" id="PTHR44791">
    <property type="entry name" value="TELOMERASE PROTEIN COMPONENT 1 TEP1"/>
    <property type="match status" value="1"/>
</dbReference>
<protein>
    <submittedName>
        <fullName evidence="2">TROVE domain protein</fullName>
    </submittedName>
</protein>